<dbReference type="Gene3D" id="2.60.120.10">
    <property type="entry name" value="Jelly Rolls"/>
    <property type="match status" value="1"/>
</dbReference>
<dbReference type="SMART" id="SM00100">
    <property type="entry name" value="cNMP"/>
    <property type="match status" value="1"/>
</dbReference>
<dbReference type="GO" id="GO:0005829">
    <property type="term" value="C:cytosol"/>
    <property type="evidence" value="ECO:0007669"/>
    <property type="project" value="TreeGrafter"/>
</dbReference>
<proteinExistence type="predicted"/>
<dbReference type="Pfam" id="PF00027">
    <property type="entry name" value="cNMP_binding"/>
    <property type="match status" value="1"/>
</dbReference>
<dbReference type="GO" id="GO:0003700">
    <property type="term" value="F:DNA-binding transcription factor activity"/>
    <property type="evidence" value="ECO:0007669"/>
    <property type="project" value="TreeGrafter"/>
</dbReference>
<dbReference type="SUPFAM" id="SSF51206">
    <property type="entry name" value="cAMP-binding domain-like"/>
    <property type="match status" value="1"/>
</dbReference>
<dbReference type="CDD" id="cd00038">
    <property type="entry name" value="CAP_ED"/>
    <property type="match status" value="1"/>
</dbReference>
<dbReference type="InterPro" id="IPR014710">
    <property type="entry name" value="RmlC-like_jellyroll"/>
</dbReference>
<evidence type="ECO:0000313" key="5">
    <source>
        <dbReference type="Proteomes" id="UP000271590"/>
    </source>
</evidence>
<gene>
    <name evidence="2" type="ORF">EH244_15505</name>
    <name evidence="3" type="ORF">EJO66_12010</name>
</gene>
<evidence type="ECO:0000313" key="2">
    <source>
        <dbReference type="EMBL" id="RRH88167.1"/>
    </source>
</evidence>
<reference evidence="2 5" key="1">
    <citation type="submission" date="2018-11" db="EMBL/GenBank/DDBJ databases">
        <title>The genome of Variovorax sp T529.</title>
        <authorList>
            <person name="Gao J."/>
        </authorList>
    </citation>
    <scope>NUCLEOTIDE SEQUENCE [LARGE SCALE GENOMIC DNA]</scope>
    <source>
        <strain evidence="2 5">T529</strain>
    </source>
</reference>
<protein>
    <submittedName>
        <fullName evidence="2">Cyclic nucleotide-binding domain-containing protein</fullName>
    </submittedName>
</protein>
<dbReference type="InterPro" id="IPR018490">
    <property type="entry name" value="cNMP-bd_dom_sf"/>
</dbReference>
<evidence type="ECO:0000313" key="3">
    <source>
        <dbReference type="EMBL" id="RSZ37424.1"/>
    </source>
</evidence>
<keyword evidence="4" id="KW-1185">Reference proteome</keyword>
<comment type="caution">
    <text evidence="2">The sequence shown here is derived from an EMBL/GenBank/DDBJ whole genome shotgun (WGS) entry which is preliminary data.</text>
</comment>
<dbReference type="AlphaFoldDB" id="A0A3P3EPL1"/>
<dbReference type="PROSITE" id="PS50042">
    <property type="entry name" value="CNMP_BINDING_3"/>
    <property type="match status" value="1"/>
</dbReference>
<feature type="domain" description="Cyclic nucleotide-binding" evidence="1">
    <location>
        <begin position="20"/>
        <end position="121"/>
    </location>
</feature>
<evidence type="ECO:0000259" key="1">
    <source>
        <dbReference type="PROSITE" id="PS50042"/>
    </source>
</evidence>
<dbReference type="RefSeq" id="WP_124959242.1">
    <property type="nucleotide sequence ID" value="NZ_CBFHCE010000286.1"/>
</dbReference>
<sequence length="154" mass="16681">MSIQNLSRAIADNNSSSDAFALTLNVQQWETLAGYLQPIETGVGDVLIEQGTHDRSVYFLESGAISVHRVSSKEQMKLAVLMPGSVVGEGSFFSRQPHSANVVVTGAGRVWRLTAIRFAEMSNRQPNLALEIAMGLGAVIAKRMAHRSKRVAVT</sequence>
<dbReference type="Proteomes" id="UP000271137">
    <property type="component" value="Unassembled WGS sequence"/>
</dbReference>
<dbReference type="InterPro" id="IPR000595">
    <property type="entry name" value="cNMP-bd_dom"/>
</dbReference>
<name>A0A3P3EPL1_9BURK</name>
<dbReference type="EMBL" id="RXFQ01000006">
    <property type="protein sequence ID" value="RSZ37424.1"/>
    <property type="molecule type" value="Genomic_DNA"/>
</dbReference>
<organism evidence="2 5">
    <name type="scientific">Variovorax beijingensis</name>
    <dbReference type="NCBI Taxonomy" id="2496117"/>
    <lineage>
        <taxon>Bacteria</taxon>
        <taxon>Pseudomonadati</taxon>
        <taxon>Pseudomonadota</taxon>
        <taxon>Betaproteobacteria</taxon>
        <taxon>Burkholderiales</taxon>
        <taxon>Comamonadaceae</taxon>
        <taxon>Variovorax</taxon>
    </lineage>
</organism>
<accession>A0A3P3EPL1</accession>
<dbReference type="InterPro" id="IPR050397">
    <property type="entry name" value="Env_Response_Regulators"/>
</dbReference>
<dbReference type="EMBL" id="RQXU01000007">
    <property type="protein sequence ID" value="RRH88167.1"/>
    <property type="molecule type" value="Genomic_DNA"/>
</dbReference>
<dbReference type="PANTHER" id="PTHR24567">
    <property type="entry name" value="CRP FAMILY TRANSCRIPTIONAL REGULATORY PROTEIN"/>
    <property type="match status" value="1"/>
</dbReference>
<dbReference type="PANTHER" id="PTHR24567:SF26">
    <property type="entry name" value="REGULATORY PROTEIN YEIL"/>
    <property type="match status" value="1"/>
</dbReference>
<evidence type="ECO:0000313" key="4">
    <source>
        <dbReference type="Proteomes" id="UP000271137"/>
    </source>
</evidence>
<reference evidence="3 4" key="2">
    <citation type="submission" date="2018-12" db="EMBL/GenBank/DDBJ databases">
        <title>The genome sequences of strain 502.</title>
        <authorList>
            <person name="Gao J."/>
            <person name="Sun J."/>
        </authorList>
    </citation>
    <scope>NUCLEOTIDE SEQUENCE [LARGE SCALE GENOMIC DNA]</scope>
    <source>
        <strain evidence="3 4">502</strain>
    </source>
</reference>
<dbReference type="Proteomes" id="UP000271590">
    <property type="component" value="Unassembled WGS sequence"/>
</dbReference>